<dbReference type="PROSITE" id="PS50158">
    <property type="entry name" value="ZF_CCHC"/>
    <property type="match status" value="1"/>
</dbReference>
<dbReference type="SUPFAM" id="SSF57756">
    <property type="entry name" value="Retrovirus zinc finger-like domains"/>
    <property type="match status" value="1"/>
</dbReference>
<keyword evidence="4" id="KW-1185">Reference proteome</keyword>
<comment type="caution">
    <text evidence="3">The sequence shown here is derived from an EMBL/GenBank/DDBJ whole genome shotgun (WGS) entry which is preliminary data.</text>
</comment>
<dbReference type="Proteomes" id="UP001168877">
    <property type="component" value="Unassembled WGS sequence"/>
</dbReference>
<proteinExistence type="predicted"/>
<reference evidence="3" key="2">
    <citation type="submission" date="2023-06" db="EMBL/GenBank/DDBJ databases">
        <authorList>
            <person name="Swenson N.G."/>
            <person name="Wegrzyn J.L."/>
            <person name="Mcevoy S.L."/>
        </authorList>
    </citation>
    <scope>NUCLEOTIDE SEQUENCE</scope>
    <source>
        <strain evidence="3">NS2018</strain>
        <tissue evidence="3">Leaf</tissue>
    </source>
</reference>
<gene>
    <name evidence="3" type="ORF">LWI29_036755</name>
</gene>
<keyword evidence="1" id="KW-0479">Metal-binding</keyword>
<organism evidence="3 4">
    <name type="scientific">Acer saccharum</name>
    <name type="common">Sugar maple</name>
    <dbReference type="NCBI Taxonomy" id="4024"/>
    <lineage>
        <taxon>Eukaryota</taxon>
        <taxon>Viridiplantae</taxon>
        <taxon>Streptophyta</taxon>
        <taxon>Embryophyta</taxon>
        <taxon>Tracheophyta</taxon>
        <taxon>Spermatophyta</taxon>
        <taxon>Magnoliopsida</taxon>
        <taxon>eudicotyledons</taxon>
        <taxon>Gunneridae</taxon>
        <taxon>Pentapetalae</taxon>
        <taxon>rosids</taxon>
        <taxon>malvids</taxon>
        <taxon>Sapindales</taxon>
        <taxon>Sapindaceae</taxon>
        <taxon>Hippocastanoideae</taxon>
        <taxon>Acereae</taxon>
        <taxon>Acer</taxon>
    </lineage>
</organism>
<feature type="domain" description="CCHC-type" evidence="2">
    <location>
        <begin position="272"/>
        <end position="286"/>
    </location>
</feature>
<dbReference type="GO" id="GO:0003676">
    <property type="term" value="F:nucleic acid binding"/>
    <property type="evidence" value="ECO:0007669"/>
    <property type="project" value="InterPro"/>
</dbReference>
<dbReference type="EMBL" id="JAUESC010000002">
    <property type="protein sequence ID" value="KAK0606344.1"/>
    <property type="molecule type" value="Genomic_DNA"/>
</dbReference>
<dbReference type="InterPro" id="IPR036875">
    <property type="entry name" value="Znf_CCHC_sf"/>
</dbReference>
<evidence type="ECO:0000259" key="2">
    <source>
        <dbReference type="PROSITE" id="PS50158"/>
    </source>
</evidence>
<reference evidence="3" key="1">
    <citation type="journal article" date="2022" name="Plant J.">
        <title>Strategies of tolerance reflected in two North American maple genomes.</title>
        <authorList>
            <person name="McEvoy S.L."/>
            <person name="Sezen U.U."/>
            <person name="Trouern-Trend A."/>
            <person name="McMahon S.M."/>
            <person name="Schaberg P.G."/>
            <person name="Yang J."/>
            <person name="Wegrzyn J.L."/>
            <person name="Swenson N.G."/>
        </authorList>
    </citation>
    <scope>NUCLEOTIDE SEQUENCE</scope>
    <source>
        <strain evidence="3">NS2018</strain>
    </source>
</reference>
<protein>
    <recommendedName>
        <fullName evidence="2">CCHC-type domain-containing protein</fullName>
    </recommendedName>
</protein>
<dbReference type="PANTHER" id="PTHR47718">
    <property type="entry name" value="OS01G0519700 PROTEIN"/>
    <property type="match status" value="1"/>
</dbReference>
<name>A0AA39TK14_ACESA</name>
<keyword evidence="1" id="KW-0863">Zinc-finger</keyword>
<dbReference type="GO" id="GO:0008270">
    <property type="term" value="F:zinc ion binding"/>
    <property type="evidence" value="ECO:0007669"/>
    <property type="project" value="UniProtKB-KW"/>
</dbReference>
<evidence type="ECO:0000256" key="1">
    <source>
        <dbReference type="PROSITE-ProRule" id="PRU00047"/>
    </source>
</evidence>
<dbReference type="InterPro" id="IPR001878">
    <property type="entry name" value="Znf_CCHC"/>
</dbReference>
<dbReference type="AlphaFoldDB" id="A0AA39TK14"/>
<evidence type="ECO:0000313" key="3">
    <source>
        <dbReference type="EMBL" id="KAK0606344.1"/>
    </source>
</evidence>
<accession>A0AA39TK14</accession>
<sequence>MVCIDRWYPTHLMALSAGAWPLMAGPEGRGHDRNVQTNVQDSNVTRAFYNCMMNFMTEDEFDFQWFSMVEKFGLNNNKWEEIREEASLSIVNCVQNVENYTYTFKKFGNANRIWTTRFIPSVNHIHYSCKMFETAGLPCSHTFSVMKAIDMQHIPSSLILDRWTTRAKDFSDIKYSCEAMPTPIMEKAKYGSLSSKCNKMCYFASKSNDGFKEANEEIDKLTLRMQDLMPSSLIHSHNMLGVQHVHNVKDPSMVATKGSIRRKKNADVKQCKCSKCGQLGHTAKTCHANVQTNNSTVSSNAVHMYETNLTQNNDTSYGSPSTGPSYSFTFPVNDDCGGNTKHDLECTNMGFDPSSSTFDMHGYRWWGTTQR</sequence>
<evidence type="ECO:0000313" key="4">
    <source>
        <dbReference type="Proteomes" id="UP001168877"/>
    </source>
</evidence>
<keyword evidence="1" id="KW-0862">Zinc</keyword>